<dbReference type="SMART" id="SM00533">
    <property type="entry name" value="MUTSd"/>
    <property type="match status" value="1"/>
</dbReference>
<dbReference type="SUPFAM" id="SSF48334">
    <property type="entry name" value="DNA repair protein MutS, domain III"/>
    <property type="match status" value="1"/>
</dbReference>
<gene>
    <name evidence="9" type="primary">mutS</name>
    <name evidence="12" type="ordered locus">Celly_1928</name>
</gene>
<dbReference type="GO" id="GO:0030983">
    <property type="term" value="F:mismatched DNA binding"/>
    <property type="evidence" value="ECO:0007669"/>
    <property type="project" value="InterPro"/>
</dbReference>
<accession>F0RD50</accession>
<protein>
    <recommendedName>
        <fullName evidence="2 9">DNA mismatch repair protein MutS</fullName>
    </recommendedName>
</protein>
<dbReference type="FunFam" id="3.40.1170.10:FF:000001">
    <property type="entry name" value="DNA mismatch repair protein MutS"/>
    <property type="match status" value="1"/>
</dbReference>
<dbReference type="PROSITE" id="PS00486">
    <property type="entry name" value="DNA_MISMATCH_REPAIR_2"/>
    <property type="match status" value="1"/>
</dbReference>
<keyword evidence="13" id="KW-1185">Reference proteome</keyword>
<dbReference type="SUPFAM" id="SSF52540">
    <property type="entry name" value="P-loop containing nucleoside triphosphate hydrolases"/>
    <property type="match status" value="1"/>
</dbReference>
<dbReference type="Pfam" id="PF00488">
    <property type="entry name" value="MutS_V"/>
    <property type="match status" value="1"/>
</dbReference>
<comment type="function">
    <text evidence="8 9">This protein is involved in the repair of mismatches in DNA. It is possible that it carries out the mismatch recognition step. This protein has a weak ATPase activity.</text>
</comment>
<feature type="domain" description="DNA mismatch repair proteins mutS family" evidence="11">
    <location>
        <begin position="695"/>
        <end position="711"/>
    </location>
</feature>
<dbReference type="SMART" id="SM00534">
    <property type="entry name" value="MUTSac"/>
    <property type="match status" value="1"/>
</dbReference>
<dbReference type="Pfam" id="PF05190">
    <property type="entry name" value="MutS_IV"/>
    <property type="match status" value="1"/>
</dbReference>
<keyword evidence="3 9" id="KW-0547">Nucleotide-binding</keyword>
<dbReference type="GO" id="GO:0003684">
    <property type="term" value="F:damaged DNA binding"/>
    <property type="evidence" value="ECO:0007669"/>
    <property type="project" value="UniProtKB-UniRule"/>
</dbReference>
<dbReference type="CDD" id="cd03284">
    <property type="entry name" value="ABC_MutS1"/>
    <property type="match status" value="1"/>
</dbReference>
<evidence type="ECO:0000256" key="9">
    <source>
        <dbReference type="HAMAP-Rule" id="MF_00096"/>
    </source>
</evidence>
<evidence type="ECO:0000256" key="6">
    <source>
        <dbReference type="ARBA" id="ARBA00023125"/>
    </source>
</evidence>
<dbReference type="STRING" id="867900.Celly_1928"/>
<evidence type="ECO:0000256" key="5">
    <source>
        <dbReference type="ARBA" id="ARBA00022840"/>
    </source>
</evidence>
<dbReference type="InterPro" id="IPR027417">
    <property type="entry name" value="P-loop_NTPase"/>
</dbReference>
<dbReference type="InterPro" id="IPR036678">
    <property type="entry name" value="MutS_con_dom_sf"/>
</dbReference>
<dbReference type="Proteomes" id="UP000007487">
    <property type="component" value="Chromosome"/>
</dbReference>
<evidence type="ECO:0000256" key="7">
    <source>
        <dbReference type="ARBA" id="ARBA00023204"/>
    </source>
</evidence>
<dbReference type="FunFam" id="3.40.50.300:FF:000870">
    <property type="entry name" value="MutS protein homolog 4"/>
    <property type="match status" value="1"/>
</dbReference>
<dbReference type="InterPro" id="IPR007861">
    <property type="entry name" value="DNA_mismatch_repair_MutS_clamp"/>
</dbReference>
<dbReference type="InterPro" id="IPR007860">
    <property type="entry name" value="DNA_mmatch_repair_MutS_con_dom"/>
</dbReference>
<dbReference type="EMBL" id="CP002534">
    <property type="protein sequence ID" value="ADY29751.1"/>
    <property type="molecule type" value="Genomic_DNA"/>
</dbReference>
<evidence type="ECO:0000256" key="3">
    <source>
        <dbReference type="ARBA" id="ARBA00022741"/>
    </source>
</evidence>
<dbReference type="InterPro" id="IPR016151">
    <property type="entry name" value="DNA_mismatch_repair_MutS_N"/>
</dbReference>
<dbReference type="Pfam" id="PF05192">
    <property type="entry name" value="MutS_III"/>
    <property type="match status" value="1"/>
</dbReference>
<dbReference type="InterPro" id="IPR007696">
    <property type="entry name" value="DNA_mismatch_repair_MutS_core"/>
</dbReference>
<dbReference type="GO" id="GO:0005829">
    <property type="term" value="C:cytosol"/>
    <property type="evidence" value="ECO:0007669"/>
    <property type="project" value="TreeGrafter"/>
</dbReference>
<dbReference type="PIRSF" id="PIRSF037677">
    <property type="entry name" value="DNA_mis_repair_Msh6"/>
    <property type="match status" value="1"/>
</dbReference>
<keyword evidence="6 9" id="KW-0238">DNA-binding</keyword>
<dbReference type="KEGG" id="cly:Celly_1928"/>
<dbReference type="GO" id="GO:0140664">
    <property type="term" value="F:ATP-dependent DNA damage sensor activity"/>
    <property type="evidence" value="ECO:0007669"/>
    <property type="project" value="InterPro"/>
</dbReference>
<evidence type="ECO:0000256" key="4">
    <source>
        <dbReference type="ARBA" id="ARBA00022763"/>
    </source>
</evidence>
<evidence type="ECO:0000313" key="12">
    <source>
        <dbReference type="EMBL" id="ADY29751.1"/>
    </source>
</evidence>
<sequence length="875" mass="98813">MPKTSTPKKKKVTPLMQQYNAIKTKYPDAMLLFRVGDFYETFGDDAVKASKILGIICTHRNNGGEKTELAGFPHHSLNTYLPKLVKAGQRVAICDQLEDPKQTKKIVKRGVTELVTPGVALNDDILSAKTNNFLCAVHFGRKKIGVAFLDISTGEFLTSEGTEEQIDKLLQNFAPNEVLVSKTHKKDFLKAFGTEFHTFFIEDWIFQEDYAQETLTKHFNTATLKGFGVAHLEQGIMASGAVLHYLSETQHHKLQHINTLQRIAEEEYIWMDRFTIKNLELYHSYNPNAVTLLDVIDKTISPMGGRMLKRWLALPLKNVEKIKRRHQVIEYLQANDTILHKLQQSIKQMGDLERLISKVATAKISPKEVVQLKNSLEAILPVKQLTSSSKNDAVKLIGDQLHGCDMLRAKIKEMISEDAPVNMLKGETIANGYSAELDELRGLAFSGKDYLNKMLERETERTGITSLKIASNNVFGYYIEVRNTHKDKVPEEWIRKQTLVNAERYITEELKEYESKILGAEERIQVLEQELFSKLVVWMQEYIAPVQHNAQLIAQLDCLCGFTQLATDNKYTAPVINNSTDLEIVNGRHPVIEKQLPVGETYIANDVTLNREEQQIIMITGPNMSGKSAILRQTALIVLLAQMGSFVPAEAAKIGYVDKIFTRVGASDNISMGESTFMVEMNETASILNNLSERSLVLLDEIGRGTSTYDGISIAWAISEYLHQHPTQAKTLFATHYHELNEMTATFSRIKNYNVSVKELKDNVLFLRKLTPGGSEHSFGIHVAKMAGMPQQVISKANKILKKLEKSHSSEELTTKLTDAQNEMQLSFFNMDDPLLLELKEEIIDLDINTLTPVEALMKLNEIKRLLSAQKKDEV</sequence>
<keyword evidence="4 9" id="KW-0227">DNA damage</keyword>
<dbReference type="InterPro" id="IPR005748">
    <property type="entry name" value="DNA_mismatch_repair_MutS"/>
</dbReference>
<dbReference type="NCBIfam" id="TIGR01070">
    <property type="entry name" value="mutS1"/>
    <property type="match status" value="1"/>
</dbReference>
<dbReference type="InterPro" id="IPR017261">
    <property type="entry name" value="DNA_mismatch_repair_MutS/MSH"/>
</dbReference>
<keyword evidence="5 9" id="KW-0067">ATP-binding</keyword>
<dbReference type="InterPro" id="IPR007695">
    <property type="entry name" value="DNA_mismatch_repair_MutS-lik_N"/>
</dbReference>
<dbReference type="InterPro" id="IPR036187">
    <property type="entry name" value="DNA_mismatch_repair_MutS_sf"/>
</dbReference>
<feature type="binding site" evidence="9">
    <location>
        <begin position="621"/>
        <end position="628"/>
    </location>
    <ligand>
        <name>ATP</name>
        <dbReference type="ChEBI" id="CHEBI:30616"/>
    </ligand>
</feature>
<dbReference type="Gene3D" id="1.10.1420.10">
    <property type="match status" value="2"/>
</dbReference>
<evidence type="ECO:0000256" key="8">
    <source>
        <dbReference type="ARBA" id="ARBA00024647"/>
    </source>
</evidence>
<evidence type="ECO:0000313" key="13">
    <source>
        <dbReference type="Proteomes" id="UP000007487"/>
    </source>
</evidence>
<dbReference type="eggNOG" id="COG0249">
    <property type="taxonomic scope" value="Bacteria"/>
</dbReference>
<dbReference type="Pfam" id="PF01624">
    <property type="entry name" value="MutS_I"/>
    <property type="match status" value="1"/>
</dbReference>
<organism evidence="12 13">
    <name type="scientific">Cellulophaga lytica (strain ATCC 23178 / DSM 7489 / JCM 8516 / NBRC 14961 / NCIMB 1423 / VKM B-1433 / Cy l20)</name>
    <dbReference type="NCBI Taxonomy" id="867900"/>
    <lineage>
        <taxon>Bacteria</taxon>
        <taxon>Pseudomonadati</taxon>
        <taxon>Bacteroidota</taxon>
        <taxon>Flavobacteriia</taxon>
        <taxon>Flavobacteriales</taxon>
        <taxon>Flavobacteriaceae</taxon>
        <taxon>Cellulophaga</taxon>
    </lineage>
</organism>
<dbReference type="Gene3D" id="3.40.1170.10">
    <property type="entry name" value="DNA repair protein MutS, domain I"/>
    <property type="match status" value="1"/>
</dbReference>
<dbReference type="NCBIfam" id="NF003810">
    <property type="entry name" value="PRK05399.1"/>
    <property type="match status" value="1"/>
</dbReference>
<dbReference type="SUPFAM" id="SSF55271">
    <property type="entry name" value="DNA repair protein MutS, domain I"/>
    <property type="match status" value="1"/>
</dbReference>
<dbReference type="GO" id="GO:0005524">
    <property type="term" value="F:ATP binding"/>
    <property type="evidence" value="ECO:0007669"/>
    <property type="project" value="UniProtKB-UniRule"/>
</dbReference>
<dbReference type="Gene3D" id="3.40.50.300">
    <property type="entry name" value="P-loop containing nucleotide triphosphate hydrolases"/>
    <property type="match status" value="1"/>
</dbReference>
<name>F0RD50_CELLC</name>
<evidence type="ECO:0000259" key="11">
    <source>
        <dbReference type="PROSITE" id="PS00486"/>
    </source>
</evidence>
<reference evidence="12 13" key="1">
    <citation type="journal article" date="2011" name="Stand. Genomic Sci.">
        <title>Complete genome sequence of Cellulophaga lytica type strain (LIM- 21).</title>
        <authorList>
            <person name="Pati A."/>
            <person name="Abt B."/>
            <person name="Teshima H."/>
            <person name="Nolan M."/>
            <person name="Lapidus A."/>
            <person name="Lucas S."/>
            <person name="Hammon N."/>
            <person name="Deshpande S."/>
            <person name="Cheng J.F."/>
            <person name="Tapia R."/>
            <person name="Han C."/>
            <person name="Goodwin L."/>
            <person name="Pitluck S."/>
            <person name="Liolios K."/>
            <person name="Pagani I."/>
            <person name="Mavromatis K."/>
            <person name="Ovchinikova G."/>
            <person name="Chen A."/>
            <person name="Palaniappan K."/>
            <person name="Land M."/>
            <person name="Hauser L."/>
            <person name="Jeffries C.D."/>
            <person name="Detter J.C."/>
            <person name="Brambilla E.M."/>
            <person name="Kannan K.P."/>
            <person name="Rohde M."/>
            <person name="Spring S."/>
            <person name="Goker M."/>
            <person name="Woyke T."/>
            <person name="Bristow J."/>
            <person name="Eisen J.A."/>
            <person name="Markowitz V."/>
            <person name="Hugenholtz P."/>
            <person name="Kyrpides N.C."/>
            <person name="Klenk H.P."/>
            <person name="Ivanova N."/>
        </authorList>
    </citation>
    <scope>NUCLEOTIDE SEQUENCE [LARGE SCALE GENOMIC DNA]</scope>
    <source>
        <strain evidence="13">ATCC 23178 / DSM 7489 / JCM 8516 / NBRC 14961 / NCIMB 1423 / VKM B-1433 / Cy l20</strain>
    </source>
</reference>
<comment type="similarity">
    <text evidence="1 9 10">Belongs to the DNA mismatch repair MutS family.</text>
</comment>
<dbReference type="Pfam" id="PF05188">
    <property type="entry name" value="MutS_II"/>
    <property type="match status" value="1"/>
</dbReference>
<dbReference type="HAMAP" id="MF_00096">
    <property type="entry name" value="MutS"/>
    <property type="match status" value="1"/>
</dbReference>
<dbReference type="AlphaFoldDB" id="F0RD50"/>
<dbReference type="SUPFAM" id="SSF53150">
    <property type="entry name" value="DNA repair protein MutS, domain II"/>
    <property type="match status" value="1"/>
</dbReference>
<dbReference type="InterPro" id="IPR045076">
    <property type="entry name" value="MutS"/>
</dbReference>
<evidence type="ECO:0000256" key="1">
    <source>
        <dbReference type="ARBA" id="ARBA00006271"/>
    </source>
</evidence>
<dbReference type="PANTHER" id="PTHR11361:SF34">
    <property type="entry name" value="DNA MISMATCH REPAIR PROTEIN MSH1, MITOCHONDRIAL"/>
    <property type="match status" value="1"/>
</dbReference>
<evidence type="ECO:0000256" key="2">
    <source>
        <dbReference type="ARBA" id="ARBA00021982"/>
    </source>
</evidence>
<evidence type="ECO:0000256" key="10">
    <source>
        <dbReference type="RuleBase" id="RU003756"/>
    </source>
</evidence>
<dbReference type="InterPro" id="IPR000432">
    <property type="entry name" value="DNA_mismatch_repair_MutS_C"/>
</dbReference>
<dbReference type="GO" id="GO:0006298">
    <property type="term" value="P:mismatch repair"/>
    <property type="evidence" value="ECO:0007669"/>
    <property type="project" value="UniProtKB-UniRule"/>
</dbReference>
<proteinExistence type="inferred from homology"/>
<dbReference type="PANTHER" id="PTHR11361">
    <property type="entry name" value="DNA MISMATCH REPAIR PROTEIN MUTS FAMILY MEMBER"/>
    <property type="match status" value="1"/>
</dbReference>
<dbReference type="Gene3D" id="3.30.420.110">
    <property type="entry name" value="MutS, connector domain"/>
    <property type="match status" value="1"/>
</dbReference>
<dbReference type="HOGENOM" id="CLU_002472_3_1_10"/>
<keyword evidence="7 9" id="KW-0234">DNA repair</keyword>